<dbReference type="PANTHER" id="PTHR43685">
    <property type="entry name" value="GLYCOSYLTRANSFERASE"/>
    <property type="match status" value="1"/>
</dbReference>
<keyword evidence="1" id="KW-1133">Transmembrane helix</keyword>
<dbReference type="InterPro" id="IPR001173">
    <property type="entry name" value="Glyco_trans_2-like"/>
</dbReference>
<feature type="transmembrane region" description="Helical" evidence="1">
    <location>
        <begin position="303"/>
        <end position="321"/>
    </location>
</feature>
<feature type="transmembrane region" description="Helical" evidence="1">
    <location>
        <begin position="813"/>
        <end position="834"/>
    </location>
</feature>
<dbReference type="PANTHER" id="PTHR43685:SF3">
    <property type="entry name" value="SLR2126 PROTEIN"/>
    <property type="match status" value="1"/>
</dbReference>
<evidence type="ECO:0000313" key="3">
    <source>
        <dbReference type="EMBL" id="KFI68733.1"/>
    </source>
</evidence>
<keyword evidence="1" id="KW-0812">Transmembrane</keyword>
<feature type="domain" description="Glycosyltransferase 2-like" evidence="2">
    <location>
        <begin position="132"/>
        <end position="340"/>
    </location>
</feature>
<dbReference type="SUPFAM" id="SSF53448">
    <property type="entry name" value="Nucleotide-diphospho-sugar transferases"/>
    <property type="match status" value="1"/>
</dbReference>
<dbReference type="AlphaFoldDB" id="A0A087BCI3"/>
<dbReference type="InterPro" id="IPR029044">
    <property type="entry name" value="Nucleotide-diphossugar_trans"/>
</dbReference>
<dbReference type="EMBL" id="JGZB01000003">
    <property type="protein sequence ID" value="KFI68733.1"/>
    <property type="molecule type" value="Genomic_DNA"/>
</dbReference>
<evidence type="ECO:0000313" key="4">
    <source>
        <dbReference type="Proteomes" id="UP000029052"/>
    </source>
</evidence>
<dbReference type="eggNOG" id="COG1216">
    <property type="taxonomic scope" value="Bacteria"/>
</dbReference>
<sequence length="1031" mass="112148">MTLTGGNEIQRVVDKVLVARPYRHAARVDDQVTAIITVQEDTRFLPETLRAVFSQTVVPGAVVIADCSQQETASLRTDIDIMTQSAAAQHQQIRQQVTVQIMHVHHAQSFGDAVGKVTRISPLAQGKNALWLLHDDSRPADQWCLERLLEAWSNTPTAAILGAKQLDWDGELLHNVGAYAGHHCLRTLVVDGEPDQEQYDMRQDVFAVSFAGALVVGDTLEAMRGVTPWFGTFGESADFCRRLCLHGKRVVVVPQARIAHRRARFEGIRTADGQPLDADEAVDTSMARLHSEQKYRYTDISGVRWPVVWLASILIMCVKAVRELFRKNRISWCMFCMPWIALCNIPSALGARRRVRNQSVLSYKDLSVLTADRRQIDQWKQATRQFEDQQQGTLLSPLVVAHLRKRRIVRWTIAIIAALVALLGVCAMYWDVLRSLWSGGSLYSTMLAPTGATMGQLVASATTPWVFGVGTGVPAPPTPWLLVLMVASVFTGGHVAAALSLMFFLAAPAMVLSFWALAGVVTRSDTVRACAGLAWFALACAWGLFAQANMPMLTVFVCLPAAFAFVFRAVGMYRTEVAVHSRPSIQAAALAALLFIPVVAAEPQLLFALIVLFIVFLVFVTRHRLMLVLIPFPAAFAIAPTLVNAIRYGYQGMWRQLFGDIMLPAQQVNGAPRLMGIVQIALDLVGLGNAQWTSSAFWKDWSHIAAVAVLVAMVALTLIALGTLLMSSVLRPSRMLWSLIVAGLLLAVISPSVGIAVTPYGQAGGSAAPGMALTFVGVITCAAMVAGPAITHFTELRGKESRVQAHARMGSRIVVAVVLACVAALCATCGVFRAQFMQVGVSSQGIPVVAQDYLAQNGDRRVLAMAAESNGSAAYNVMRTSRGDLIDSSPVQRVRVALNREVNPENDHIALISGKLLGNADSDAINELIGLGFGGIYVVKNSPESSAKANDQLISNITASDGTQTVVNNDEGIYFRLVNIDGVDQKITTDWQQRTQSSVWRQAWLWCLGVIAALYVIVAIPRTLRGNEEEA</sequence>
<feature type="transmembrane region" description="Helical" evidence="1">
    <location>
        <begin position="625"/>
        <end position="650"/>
    </location>
</feature>
<feature type="transmembrane region" description="Helical" evidence="1">
    <location>
        <begin position="503"/>
        <end position="522"/>
    </location>
</feature>
<keyword evidence="4" id="KW-1185">Reference proteome</keyword>
<evidence type="ECO:0000259" key="2">
    <source>
        <dbReference type="Pfam" id="PF13632"/>
    </source>
</evidence>
<comment type="caution">
    <text evidence="3">The sequence shown here is derived from an EMBL/GenBank/DDBJ whole genome shotgun (WGS) entry which is preliminary data.</text>
</comment>
<feature type="transmembrane region" description="Helical" evidence="1">
    <location>
        <begin position="1003"/>
        <end position="1020"/>
    </location>
</feature>
<dbReference type="Proteomes" id="UP000029052">
    <property type="component" value="Unassembled WGS sequence"/>
</dbReference>
<dbReference type="RefSeq" id="WP_034250292.1">
    <property type="nucleotide sequence ID" value="NZ_JGZB01000003.1"/>
</dbReference>
<feature type="transmembrane region" description="Helical" evidence="1">
    <location>
        <begin position="552"/>
        <end position="570"/>
    </location>
</feature>
<gene>
    <name evidence="3" type="ORF">BMAGN_0604</name>
</gene>
<protein>
    <recommendedName>
        <fullName evidence="2">Glycosyltransferase 2-like domain-containing protein</fullName>
    </recommendedName>
</protein>
<feature type="transmembrane region" description="Helical" evidence="1">
    <location>
        <begin position="529"/>
        <end position="546"/>
    </location>
</feature>
<dbReference type="STRING" id="1692.BMAGN_0604"/>
<feature type="transmembrane region" description="Helical" evidence="1">
    <location>
        <begin position="408"/>
        <end position="430"/>
    </location>
</feature>
<organism evidence="3 4">
    <name type="scientific">Bifidobacterium magnum</name>
    <dbReference type="NCBI Taxonomy" id="1692"/>
    <lineage>
        <taxon>Bacteria</taxon>
        <taxon>Bacillati</taxon>
        <taxon>Actinomycetota</taxon>
        <taxon>Actinomycetes</taxon>
        <taxon>Bifidobacteriales</taxon>
        <taxon>Bifidobacteriaceae</taxon>
        <taxon>Bifidobacterium</taxon>
    </lineage>
</organism>
<feature type="transmembrane region" description="Helical" evidence="1">
    <location>
        <begin position="736"/>
        <end position="760"/>
    </location>
</feature>
<dbReference type="eggNOG" id="COG5617">
    <property type="taxonomic scope" value="Bacteria"/>
</dbReference>
<feature type="transmembrane region" description="Helical" evidence="1">
    <location>
        <begin position="772"/>
        <end position="793"/>
    </location>
</feature>
<dbReference type="Pfam" id="PF13632">
    <property type="entry name" value="Glyco_trans_2_3"/>
    <property type="match status" value="1"/>
</dbReference>
<feature type="transmembrane region" description="Helical" evidence="1">
    <location>
        <begin position="704"/>
        <end position="724"/>
    </location>
</feature>
<reference evidence="3 4" key="1">
    <citation type="submission" date="2014-03" db="EMBL/GenBank/DDBJ databases">
        <title>Genomics of Bifidobacteria.</title>
        <authorList>
            <person name="Ventura M."/>
            <person name="Milani C."/>
            <person name="Lugli G.A."/>
        </authorList>
    </citation>
    <scope>NUCLEOTIDE SEQUENCE [LARGE SCALE GENOMIC DNA]</scope>
    <source>
        <strain evidence="3 4">LMG 11591</strain>
    </source>
</reference>
<dbReference type="Gene3D" id="3.90.550.10">
    <property type="entry name" value="Spore Coat Polysaccharide Biosynthesis Protein SpsA, Chain A"/>
    <property type="match status" value="1"/>
</dbReference>
<proteinExistence type="predicted"/>
<accession>A0A087BCI3</accession>
<feature type="transmembrane region" description="Helical" evidence="1">
    <location>
        <begin position="590"/>
        <end position="619"/>
    </location>
</feature>
<keyword evidence="1" id="KW-0472">Membrane</keyword>
<name>A0A087BCI3_9BIFI</name>
<dbReference type="InterPro" id="IPR050834">
    <property type="entry name" value="Glycosyltransf_2"/>
</dbReference>
<evidence type="ECO:0000256" key="1">
    <source>
        <dbReference type="SAM" id="Phobius"/>
    </source>
</evidence>